<keyword evidence="1" id="KW-0472">Membrane</keyword>
<gene>
    <name evidence="2" type="ORF">AX018_101096</name>
</gene>
<organism evidence="2 3">
    <name type="scientific">Paracidovorax anthurii</name>
    <dbReference type="NCBI Taxonomy" id="78229"/>
    <lineage>
        <taxon>Bacteria</taxon>
        <taxon>Pseudomonadati</taxon>
        <taxon>Pseudomonadota</taxon>
        <taxon>Betaproteobacteria</taxon>
        <taxon>Burkholderiales</taxon>
        <taxon>Comamonadaceae</taxon>
        <taxon>Paracidovorax</taxon>
    </lineage>
</organism>
<accession>A0A328ZGL3</accession>
<sequence length="76" mass="8108">MFLVSGDKYELLYEMDPSIPPDSIEGGAAGGRMVAVAIFLAILLVQAFVMARASRMRQRVFPAALILAGALLLIAV</sequence>
<name>A0A328ZGL3_9BURK</name>
<dbReference type="EMBL" id="QLTA01000010">
    <property type="protein sequence ID" value="RAR84744.1"/>
    <property type="molecule type" value="Genomic_DNA"/>
</dbReference>
<keyword evidence="1" id="KW-1133">Transmembrane helix</keyword>
<keyword evidence="1" id="KW-0812">Transmembrane</keyword>
<dbReference type="Proteomes" id="UP000248856">
    <property type="component" value="Unassembled WGS sequence"/>
</dbReference>
<comment type="caution">
    <text evidence="2">The sequence shown here is derived from an EMBL/GenBank/DDBJ whole genome shotgun (WGS) entry which is preliminary data.</text>
</comment>
<evidence type="ECO:0000313" key="2">
    <source>
        <dbReference type="EMBL" id="RAR84744.1"/>
    </source>
</evidence>
<reference evidence="2 3" key="1">
    <citation type="submission" date="2018-06" db="EMBL/GenBank/DDBJ databases">
        <title>Genomic Encyclopedia of Archaeal and Bacterial Type Strains, Phase II (KMG-II): from individual species to whole genera.</title>
        <authorList>
            <person name="Goeker M."/>
        </authorList>
    </citation>
    <scope>NUCLEOTIDE SEQUENCE [LARGE SCALE GENOMIC DNA]</scope>
    <source>
        <strain evidence="2 3">CFPB 3232</strain>
    </source>
</reference>
<evidence type="ECO:0000313" key="3">
    <source>
        <dbReference type="Proteomes" id="UP000248856"/>
    </source>
</evidence>
<protein>
    <submittedName>
        <fullName evidence="2">Uncharacterized protein</fullName>
    </submittedName>
</protein>
<proteinExistence type="predicted"/>
<dbReference type="AlphaFoldDB" id="A0A328ZGL3"/>
<keyword evidence="3" id="KW-1185">Reference proteome</keyword>
<evidence type="ECO:0000256" key="1">
    <source>
        <dbReference type="SAM" id="Phobius"/>
    </source>
</evidence>
<feature type="transmembrane region" description="Helical" evidence="1">
    <location>
        <begin position="33"/>
        <end position="53"/>
    </location>
</feature>